<keyword evidence="3" id="KW-1185">Reference proteome</keyword>
<comment type="caution">
    <text evidence="2">The sequence shown here is derived from an EMBL/GenBank/DDBJ whole genome shotgun (WGS) entry which is preliminary data.</text>
</comment>
<gene>
    <name evidence="2" type="ORF">J3U88_05745</name>
</gene>
<evidence type="ECO:0000256" key="1">
    <source>
        <dbReference type="SAM" id="MobiDB-lite"/>
    </source>
</evidence>
<evidence type="ECO:0000313" key="2">
    <source>
        <dbReference type="EMBL" id="MBO1317957.1"/>
    </source>
</evidence>
<dbReference type="Gene3D" id="3.40.50.880">
    <property type="match status" value="1"/>
</dbReference>
<sequence length="88" mass="9154">MNRGMLDRDRITGGSVTAGIDFGLSPAARLRGEGYAKAVQLFPESDPQPPLDRGSPGKADPAAVARLQSMMGGFMVQLRAAAKADPGL</sequence>
<feature type="region of interest" description="Disordered" evidence="1">
    <location>
        <begin position="42"/>
        <end position="61"/>
    </location>
</feature>
<evidence type="ECO:0000313" key="3">
    <source>
        <dbReference type="Proteomes" id="UP000664417"/>
    </source>
</evidence>
<protein>
    <submittedName>
        <fullName evidence="2">Uncharacterized protein</fullName>
    </submittedName>
</protein>
<proteinExistence type="predicted"/>
<dbReference type="InterPro" id="IPR029062">
    <property type="entry name" value="Class_I_gatase-like"/>
</dbReference>
<dbReference type="AlphaFoldDB" id="A0A8J7U1W3"/>
<name>A0A8J7U1W3_9BACT</name>
<organism evidence="2 3">
    <name type="scientific">Acanthopleuribacter pedis</name>
    <dbReference type="NCBI Taxonomy" id="442870"/>
    <lineage>
        <taxon>Bacteria</taxon>
        <taxon>Pseudomonadati</taxon>
        <taxon>Acidobacteriota</taxon>
        <taxon>Holophagae</taxon>
        <taxon>Acanthopleuribacterales</taxon>
        <taxon>Acanthopleuribacteraceae</taxon>
        <taxon>Acanthopleuribacter</taxon>
    </lineage>
</organism>
<dbReference type="RefSeq" id="WP_207857479.1">
    <property type="nucleotide sequence ID" value="NZ_JAFREP010000004.1"/>
</dbReference>
<accession>A0A8J7U1W3</accession>
<dbReference type="Proteomes" id="UP000664417">
    <property type="component" value="Unassembled WGS sequence"/>
</dbReference>
<reference evidence="2" key="1">
    <citation type="submission" date="2021-03" db="EMBL/GenBank/DDBJ databases">
        <authorList>
            <person name="Wang G."/>
        </authorList>
    </citation>
    <scope>NUCLEOTIDE SEQUENCE</scope>
    <source>
        <strain evidence="2">KCTC 12899</strain>
    </source>
</reference>
<dbReference type="EMBL" id="JAFREP010000004">
    <property type="protein sequence ID" value="MBO1317957.1"/>
    <property type="molecule type" value="Genomic_DNA"/>
</dbReference>